<name>A0A0U2VD76_9BACL</name>
<dbReference type="EMBL" id="CP013652">
    <property type="protein sequence ID" value="ALS21491.1"/>
    <property type="molecule type" value="Genomic_DNA"/>
</dbReference>
<dbReference type="KEGG" id="pnp:IJ22_11150"/>
<evidence type="ECO:0000313" key="2">
    <source>
        <dbReference type="Proteomes" id="UP000061660"/>
    </source>
</evidence>
<accession>A0A0U2VD76</accession>
<dbReference type="Proteomes" id="UP000061660">
    <property type="component" value="Chromosome"/>
</dbReference>
<dbReference type="AlphaFoldDB" id="A0A0U2VD76"/>
<organism evidence="1 2">
    <name type="scientific">Paenibacillus naphthalenovorans</name>
    <dbReference type="NCBI Taxonomy" id="162209"/>
    <lineage>
        <taxon>Bacteria</taxon>
        <taxon>Bacillati</taxon>
        <taxon>Bacillota</taxon>
        <taxon>Bacilli</taxon>
        <taxon>Bacillales</taxon>
        <taxon>Paenibacillaceae</taxon>
        <taxon>Paenibacillus</taxon>
    </lineage>
</organism>
<reference evidence="2" key="1">
    <citation type="submission" date="2015-12" db="EMBL/GenBank/DDBJ databases">
        <title>Complete genome sequences of two moderately thermophilic Paenibacillus species.</title>
        <authorList>
            <person name="Butler R.III."/>
            <person name="Wang J."/>
            <person name="Stark B.C."/>
            <person name="Pombert J.-F."/>
        </authorList>
    </citation>
    <scope>NUCLEOTIDE SEQUENCE [LARGE SCALE GENOMIC DNA]</scope>
    <source>
        <strain evidence="2">32O-Y</strain>
    </source>
</reference>
<dbReference type="PATRIC" id="fig|162209.4.peg.1189"/>
<evidence type="ECO:0000313" key="1">
    <source>
        <dbReference type="EMBL" id="ALS21491.1"/>
    </source>
</evidence>
<sequence length="43" mass="5073">MGLFIVIVLVIGFAGMISNQYSMLRRMERMEEVLREINDKLKK</sequence>
<proteinExistence type="predicted"/>
<gene>
    <name evidence="1" type="ORF">IJ22_11150</name>
</gene>
<reference evidence="1 2" key="2">
    <citation type="journal article" date="2016" name="Genome Announc.">
        <title>Complete Genome Sequences of Two Interactive Moderate Thermophiles, Paenibacillus napthalenovorans 32O-Y and Paenibacillus sp. 32O-W.</title>
        <authorList>
            <person name="Butler R.R.III."/>
            <person name="Wang J."/>
            <person name="Stark B.C."/>
            <person name="Pombert J.F."/>
        </authorList>
    </citation>
    <scope>NUCLEOTIDE SEQUENCE [LARGE SCALE GENOMIC DNA]</scope>
    <source>
        <strain evidence="1 2">32O-Y</strain>
    </source>
</reference>
<dbReference type="STRING" id="162209.IJ22_11150"/>
<keyword evidence="2" id="KW-1185">Reference proteome</keyword>
<protein>
    <submittedName>
        <fullName evidence="1">Uncharacterized protein</fullName>
    </submittedName>
</protein>